<feature type="domain" description="SSD" evidence="14">
    <location>
        <begin position="589"/>
        <end position="759"/>
    </location>
</feature>
<feature type="transmembrane region" description="Helical" evidence="12">
    <location>
        <begin position="823"/>
        <end position="842"/>
    </location>
</feature>
<dbReference type="FunFam" id="1.20.1640.10:FF:000008">
    <property type="entry name" value="NPC intracellular cholesterol transporter 1"/>
    <property type="match status" value="1"/>
</dbReference>
<dbReference type="GO" id="GO:0006665">
    <property type="term" value="P:sphingolipid metabolic process"/>
    <property type="evidence" value="ECO:0007669"/>
    <property type="project" value="EnsemblFungi"/>
</dbReference>
<evidence type="ECO:0000256" key="13">
    <source>
        <dbReference type="SAM" id="SignalP"/>
    </source>
</evidence>
<keyword evidence="9 12" id="KW-0472">Membrane</keyword>
<keyword evidence="11" id="KW-0325">Glycoprotein</keyword>
<feature type="transmembrane region" description="Helical" evidence="12">
    <location>
        <begin position="709"/>
        <end position="728"/>
    </location>
</feature>
<feature type="transmembrane region" description="Helical" evidence="12">
    <location>
        <begin position="1195"/>
        <end position="1217"/>
    </location>
</feature>
<evidence type="ECO:0000256" key="3">
    <source>
        <dbReference type="ARBA" id="ARBA00022448"/>
    </source>
</evidence>
<keyword evidence="6 12" id="KW-1133">Transmembrane helix</keyword>
<dbReference type="GO" id="GO:0015918">
    <property type="term" value="P:sterol transport"/>
    <property type="evidence" value="ECO:0007669"/>
    <property type="project" value="EnsemblFungi"/>
</dbReference>
<dbReference type="PANTHER" id="PTHR45727">
    <property type="entry name" value="NPC INTRACELLULAR CHOLESTEROL TRANSPORTER 1"/>
    <property type="match status" value="1"/>
</dbReference>
<reference evidence="15" key="1">
    <citation type="submission" date="2013-12" db="EMBL/GenBank/DDBJ databases">
        <authorList>
            <person name="Genoscope - CEA"/>
        </authorList>
    </citation>
    <scope>NUCLEOTIDE SEQUENCE</scope>
    <source>
        <strain evidence="15">CBS 1993</strain>
    </source>
</reference>
<dbReference type="InterPro" id="IPR053958">
    <property type="entry name" value="HMGCR/SNAP/NPC1-like_SSD"/>
</dbReference>
<dbReference type="OrthoDB" id="6510177at2759"/>
<dbReference type="EMBL" id="HG793125">
    <property type="protein sequence ID" value="CDK24206.1"/>
    <property type="molecule type" value="Genomic_DNA"/>
</dbReference>
<evidence type="ECO:0000256" key="4">
    <source>
        <dbReference type="ARBA" id="ARBA00022692"/>
    </source>
</evidence>
<dbReference type="Gene3D" id="1.20.1640.10">
    <property type="entry name" value="Multidrug efflux transporter AcrB transmembrane domain"/>
    <property type="match status" value="2"/>
</dbReference>
<dbReference type="Pfam" id="PF16414">
    <property type="entry name" value="NPC1_N"/>
    <property type="match status" value="1"/>
</dbReference>
<dbReference type="Proteomes" id="UP000019384">
    <property type="component" value="Unassembled WGS sequence"/>
</dbReference>
<sequence length="1286" mass="142898">MILYSGFWLSLAIICHIVGSTEIHQSGFCSIRGNCGKRSFFGSELPCPYNGPAIEASPADHDLLVEICGDSWRDVDETCCDTAQLKNLQANLLKADPLISSCPACRENFYQLFCRFTCSPDQSLFVNVTGTEKSMSSGKDIVTVLDQYVADEYATGFFDSCKNIKFSATNGYAMDLIGGGAKSYQAFLKFLGDEKPLLGGSPFQINFKYPSQFESFPEGYSSSNGTVRGCSDPDYKCACTDCPSSCPVLPEIRVPSQCKVGVLPCLSFSVIIVYSVLLLLVILVHVRVVIAKVEARNNELLHDDNTDAFSEDVLQGDDDSLKDDDIQLAESYSFNNWLEGHFSKLGLYCSLFPKIVIGSSLAITLVLSGFIFFTQLERNPVNLWVSPAAESYKQKLVFDEKFGPMYRIEQIFLSSSSSPVIEYETLKWWFEVEQNITSSVVSSADGPITLDDLCFKPTGDYCVIESFTQYFSGDIDAFDRASWKSDLKGCVDTPVNCLPPFQQPLKKELLFGGSPTSNVLDSGAIVVTILLNNYNNDSSTDLNRAQIWEHHLEEYLLHIRDIAHDKGLDLSFSTEISLEKELNKSTNTDIKIIATSYLVMFAYASLALGGNPFSFGSGMSNLVHSRFLLGLMGIVIVLLSVSSSAGFWAIFGLKSTLIIAEVIPFLVLAVGVDNIFLISHEMEGFNSAFPDESIPERVAKTMGKIGPSILLSASSQFLCFLLASVVSMPAVRNFALYSAVAVLFNALLQMTCFVSILALDQQRVEENRLDVLPFIKVSRLSIISLPADEEDGSLSQMIGESTGNFFSKFMRNYYVPFLLRDKLRNMVLVIFLAWFGFSLAWIPKIEFGLDQRIAIPTGSYMIDYFNDVYSYLDVGPPVYFVVQNLDVTQRANQQKICGRFSTCDEFSLVNVLEQERKRPEVSSIIEPAASWIDDFFLWLNPQLSDCCRFKKNTNGTETCPSWAPDRQCEVCYADRQWDIAMNGFPEGEEFMKFFEIWIDSPSDPCPLAGKAPYSSSVKRTANGTGIDSYVFRTSHEPLKSQNDFINAYKASLRLTEEINESLGEGEVFAYSPFYIFFVQYVSIVRLTCTLMLVALGLILGVATLFLGTFKAALLMLLTVVFILTDIAGVMAMWGISLNAVSLVNLVICIGLSVEFCTHITRSFTISDHTTLARLRPRFIDPDNRVGRAAQSLETIGGSVLGGITLTKLIGVCVLAFTRSKIFEIYYFRMWLSLVLIASLHSLVLLPVLLSKWGGKGYAFSPFASNVSQELVSRLRSAHRRDIIEDE</sequence>
<evidence type="ECO:0000313" key="16">
    <source>
        <dbReference type="Proteomes" id="UP000019384"/>
    </source>
</evidence>
<feature type="transmembrane region" description="Helical" evidence="12">
    <location>
        <begin position="592"/>
        <end position="615"/>
    </location>
</feature>
<evidence type="ECO:0000256" key="9">
    <source>
        <dbReference type="ARBA" id="ARBA00023136"/>
    </source>
</evidence>
<dbReference type="HOGENOM" id="CLU_002359_0_1_1"/>
<comment type="similarity">
    <text evidence="2">Belongs to the patched family.</text>
</comment>
<keyword evidence="10" id="KW-1015">Disulfide bond</keyword>
<evidence type="ECO:0000256" key="11">
    <source>
        <dbReference type="ARBA" id="ARBA00023180"/>
    </source>
</evidence>
<dbReference type="STRING" id="1382522.W6MFC0"/>
<dbReference type="Pfam" id="PF22314">
    <property type="entry name" value="NPC1_MLD"/>
    <property type="match status" value="1"/>
</dbReference>
<accession>W6MFC0</accession>
<feature type="signal peptide" evidence="13">
    <location>
        <begin position="1"/>
        <end position="20"/>
    </location>
</feature>
<feature type="transmembrane region" description="Helical" evidence="12">
    <location>
        <begin position="1229"/>
        <end position="1249"/>
    </location>
</feature>
<evidence type="ECO:0000256" key="12">
    <source>
        <dbReference type="SAM" id="Phobius"/>
    </source>
</evidence>
<evidence type="ECO:0000259" key="14">
    <source>
        <dbReference type="PROSITE" id="PS50156"/>
    </source>
</evidence>
<evidence type="ECO:0000256" key="10">
    <source>
        <dbReference type="ARBA" id="ARBA00023157"/>
    </source>
</evidence>
<dbReference type="SUPFAM" id="SSF82866">
    <property type="entry name" value="Multidrug efflux transporter AcrB transmembrane domain"/>
    <property type="match status" value="2"/>
</dbReference>
<dbReference type="GO" id="GO:0012505">
    <property type="term" value="C:endomembrane system"/>
    <property type="evidence" value="ECO:0007669"/>
    <property type="project" value="UniProtKB-SubCell"/>
</dbReference>
<dbReference type="GeneID" id="34517611"/>
<dbReference type="InterPro" id="IPR053956">
    <property type="entry name" value="NPC1_MLD"/>
</dbReference>
<dbReference type="FunFam" id="1.20.1640.10:FF:000029">
    <property type="entry name" value="Putative Patched sphingolipid transporter"/>
    <property type="match status" value="1"/>
</dbReference>
<keyword evidence="16" id="KW-1185">Reference proteome</keyword>
<name>W6MFC0_9ASCO</name>
<evidence type="ECO:0000256" key="7">
    <source>
        <dbReference type="ARBA" id="ARBA00023055"/>
    </source>
</evidence>
<evidence type="ECO:0000256" key="8">
    <source>
        <dbReference type="ARBA" id="ARBA00023098"/>
    </source>
</evidence>
<reference evidence="15" key="2">
    <citation type="submission" date="2014-02" db="EMBL/GenBank/DDBJ databases">
        <title>Complete DNA sequence of /Kuraishia capsulata/ illustrates novel genomic features among budding yeasts (/Saccharomycotina/).</title>
        <authorList>
            <person name="Morales L."/>
            <person name="Noel B."/>
            <person name="Porcel B."/>
            <person name="Marcet-Houben M."/>
            <person name="Hullo M-F."/>
            <person name="Sacerdot C."/>
            <person name="Tekaia F."/>
            <person name="Leh-Louis V."/>
            <person name="Despons L."/>
            <person name="Khanna V."/>
            <person name="Aury J-M."/>
            <person name="Barbe V."/>
            <person name="Couloux A."/>
            <person name="Labadie K."/>
            <person name="Pelletier E."/>
            <person name="Souciet J-L."/>
            <person name="Boekhout T."/>
            <person name="Gabaldon T."/>
            <person name="Wincker P."/>
            <person name="Dujon B."/>
        </authorList>
    </citation>
    <scope>NUCLEOTIDE SEQUENCE</scope>
    <source>
        <strain evidence="15">CBS 1993</strain>
    </source>
</reference>
<evidence type="ECO:0000256" key="5">
    <source>
        <dbReference type="ARBA" id="ARBA00022729"/>
    </source>
</evidence>
<feature type="transmembrane region" description="Helical" evidence="12">
    <location>
        <begin position="1083"/>
        <end position="1106"/>
    </location>
</feature>
<keyword evidence="3" id="KW-0813">Transport</keyword>
<keyword evidence="8" id="KW-0443">Lipid metabolism</keyword>
<evidence type="ECO:0000256" key="1">
    <source>
        <dbReference type="ARBA" id="ARBA00004127"/>
    </source>
</evidence>
<dbReference type="InterPro" id="IPR000731">
    <property type="entry name" value="SSD"/>
</dbReference>
<dbReference type="PROSITE" id="PS50156">
    <property type="entry name" value="SSD"/>
    <property type="match status" value="1"/>
</dbReference>
<protein>
    <recommendedName>
        <fullName evidence="14">SSD domain-containing protein</fullName>
    </recommendedName>
</protein>
<dbReference type="PANTHER" id="PTHR45727:SF2">
    <property type="entry name" value="NPC INTRACELLULAR CHOLESTEROL TRANSPORTER 1"/>
    <property type="match status" value="1"/>
</dbReference>
<organism evidence="15 16">
    <name type="scientific">Kuraishia capsulata CBS 1993</name>
    <dbReference type="NCBI Taxonomy" id="1382522"/>
    <lineage>
        <taxon>Eukaryota</taxon>
        <taxon>Fungi</taxon>
        <taxon>Dikarya</taxon>
        <taxon>Ascomycota</taxon>
        <taxon>Saccharomycotina</taxon>
        <taxon>Pichiomycetes</taxon>
        <taxon>Pichiales</taxon>
        <taxon>Pichiaceae</taxon>
        <taxon>Kuraishia</taxon>
    </lineage>
</organism>
<proteinExistence type="inferred from homology"/>
<comment type="subcellular location">
    <subcellularLocation>
        <location evidence="1">Endomembrane system</location>
        <topology evidence="1">Multi-pass membrane protein</topology>
    </subcellularLocation>
</comment>
<evidence type="ECO:0000256" key="6">
    <source>
        <dbReference type="ARBA" id="ARBA00022989"/>
    </source>
</evidence>
<dbReference type="Pfam" id="PF12349">
    <property type="entry name" value="Sterol-sensing"/>
    <property type="match status" value="1"/>
</dbReference>
<dbReference type="InterPro" id="IPR032190">
    <property type="entry name" value="NPC1_N"/>
</dbReference>
<evidence type="ECO:0000256" key="2">
    <source>
        <dbReference type="ARBA" id="ARBA00005585"/>
    </source>
</evidence>
<keyword evidence="4 12" id="KW-0812">Transmembrane</keyword>
<feature type="transmembrane region" description="Helical" evidence="12">
    <location>
        <begin position="734"/>
        <end position="759"/>
    </location>
</feature>
<dbReference type="GO" id="GO:0000329">
    <property type="term" value="C:fungal-type vacuole membrane"/>
    <property type="evidence" value="ECO:0007669"/>
    <property type="project" value="EnsemblFungi"/>
</dbReference>
<keyword evidence="7" id="KW-0445">Lipid transport</keyword>
<feature type="chain" id="PRO_5004878308" description="SSD domain-containing protein" evidence="13">
    <location>
        <begin position="21"/>
        <end position="1286"/>
    </location>
</feature>
<feature type="transmembrane region" description="Helical" evidence="12">
    <location>
        <begin position="627"/>
        <end position="651"/>
    </location>
</feature>
<feature type="transmembrane region" description="Helical" evidence="12">
    <location>
        <begin position="1113"/>
        <end position="1135"/>
    </location>
</feature>
<feature type="transmembrane region" description="Helical" evidence="12">
    <location>
        <begin position="266"/>
        <end position="290"/>
    </location>
</feature>
<keyword evidence="5 13" id="KW-0732">Signal</keyword>
<dbReference type="GO" id="GO:0032934">
    <property type="term" value="F:sterol binding"/>
    <property type="evidence" value="ECO:0007669"/>
    <property type="project" value="EnsemblFungi"/>
</dbReference>
<feature type="transmembrane region" description="Helical" evidence="12">
    <location>
        <begin position="351"/>
        <end position="373"/>
    </location>
</feature>
<dbReference type="RefSeq" id="XP_022456223.1">
    <property type="nucleotide sequence ID" value="XM_022604678.1"/>
</dbReference>
<gene>
    <name evidence="15" type="ORF">KUCA_T00000166001</name>
</gene>
<feature type="transmembrane region" description="Helical" evidence="12">
    <location>
        <begin position="657"/>
        <end position="677"/>
    </location>
</feature>
<evidence type="ECO:0000313" key="15">
    <source>
        <dbReference type="EMBL" id="CDK24206.1"/>
    </source>
</evidence>